<evidence type="ECO:0000313" key="1">
    <source>
        <dbReference type="EMBL" id="AFM04782.1"/>
    </source>
</evidence>
<dbReference type="HOGENOM" id="CLU_3381975_0_0_10"/>
<dbReference type="Proteomes" id="UP000006054">
    <property type="component" value="Chromosome"/>
</dbReference>
<dbReference type="AlphaFoldDB" id="I4ALE7"/>
<reference evidence="2" key="1">
    <citation type="submission" date="2012-06" db="EMBL/GenBank/DDBJ databases">
        <title>The complete genome of Flexibacter litoralis DSM 6794.</title>
        <authorList>
            <person name="Lucas S."/>
            <person name="Copeland A."/>
            <person name="Lapidus A."/>
            <person name="Glavina del Rio T."/>
            <person name="Dalin E."/>
            <person name="Tice H."/>
            <person name="Bruce D."/>
            <person name="Goodwin L."/>
            <person name="Pitluck S."/>
            <person name="Peters L."/>
            <person name="Ovchinnikova G."/>
            <person name="Lu M."/>
            <person name="Kyrpides N."/>
            <person name="Mavromatis K."/>
            <person name="Ivanova N."/>
            <person name="Brettin T."/>
            <person name="Detter J.C."/>
            <person name="Han C."/>
            <person name="Larimer F."/>
            <person name="Land M."/>
            <person name="Hauser L."/>
            <person name="Markowitz V."/>
            <person name="Cheng J.-F."/>
            <person name="Hugenholtz P."/>
            <person name="Woyke T."/>
            <person name="Wu D."/>
            <person name="Spring S."/>
            <person name="Lang E."/>
            <person name="Kopitz M."/>
            <person name="Brambilla E."/>
            <person name="Klenk H.-P."/>
            <person name="Eisen J.A."/>
        </authorList>
    </citation>
    <scope>NUCLEOTIDE SEQUENCE [LARGE SCALE GENOMIC DNA]</scope>
    <source>
        <strain evidence="2">ATCC 23117 / DSM 6794 / NBRC 15988 / NCIMB 1366 / Sio-4</strain>
    </source>
</reference>
<sequence length="33" mass="4331">MQAEYYFDFLPKHKTFFYKNFATHKEIMYYWIE</sequence>
<accession>I4ALE7</accession>
<evidence type="ECO:0000313" key="2">
    <source>
        <dbReference type="Proteomes" id="UP000006054"/>
    </source>
</evidence>
<protein>
    <submittedName>
        <fullName evidence="1">Uncharacterized protein</fullName>
    </submittedName>
</protein>
<dbReference type="KEGG" id="fli:Fleli_2415"/>
<organism evidence="1 2">
    <name type="scientific">Bernardetia litoralis (strain ATCC 23117 / DSM 6794 / NBRC 15988 / NCIMB 1366 / Fx l1 / Sio-4)</name>
    <name type="common">Flexibacter litoralis</name>
    <dbReference type="NCBI Taxonomy" id="880071"/>
    <lineage>
        <taxon>Bacteria</taxon>
        <taxon>Pseudomonadati</taxon>
        <taxon>Bacteroidota</taxon>
        <taxon>Cytophagia</taxon>
        <taxon>Cytophagales</taxon>
        <taxon>Bernardetiaceae</taxon>
        <taxon>Bernardetia</taxon>
    </lineage>
</organism>
<keyword evidence="2" id="KW-1185">Reference proteome</keyword>
<gene>
    <name evidence="1" type="ordered locus">Fleli_2415</name>
</gene>
<dbReference type="EMBL" id="CP003345">
    <property type="protein sequence ID" value="AFM04782.1"/>
    <property type="molecule type" value="Genomic_DNA"/>
</dbReference>
<proteinExistence type="predicted"/>
<name>I4ALE7_BERLS</name>